<evidence type="ECO:0000313" key="3">
    <source>
        <dbReference type="Proteomes" id="UP000002033"/>
    </source>
</evidence>
<organism evidence="2 3">
    <name type="scientific">Hyphomicrobium denitrificans (strain ATCC 51888 / DSM 1869 / NCIMB 11706 / TK 0415)</name>
    <dbReference type="NCBI Taxonomy" id="582899"/>
    <lineage>
        <taxon>Bacteria</taxon>
        <taxon>Pseudomonadati</taxon>
        <taxon>Pseudomonadota</taxon>
        <taxon>Alphaproteobacteria</taxon>
        <taxon>Hyphomicrobiales</taxon>
        <taxon>Hyphomicrobiaceae</taxon>
        <taxon>Hyphomicrobium</taxon>
    </lineage>
</organism>
<evidence type="ECO:0008006" key="4">
    <source>
        <dbReference type="Google" id="ProtNLM"/>
    </source>
</evidence>
<dbReference type="RefSeq" id="WP_013215119.1">
    <property type="nucleotide sequence ID" value="NC_014313.1"/>
</dbReference>
<dbReference type="Proteomes" id="UP000002033">
    <property type="component" value="Chromosome"/>
</dbReference>
<dbReference type="KEGG" id="hdn:Hden_1090"/>
<dbReference type="OrthoDB" id="7929840at2"/>
<dbReference type="AlphaFoldDB" id="D8JVL5"/>
<reference evidence="3" key="1">
    <citation type="journal article" date="2011" name="J. Bacteriol.">
        <title>Genome sequences of eight morphologically diverse alphaproteobacteria.</title>
        <authorList>
            <consortium name="US DOE Joint Genome Institute"/>
            <person name="Brown P.J."/>
            <person name="Kysela D.T."/>
            <person name="Buechlein A."/>
            <person name="Hemmerich C."/>
            <person name="Brun Y.V."/>
        </authorList>
    </citation>
    <scope>NUCLEOTIDE SEQUENCE [LARGE SCALE GENOMIC DNA]</scope>
    <source>
        <strain evidence="3">ATCC 51888 / DSM 1869 / NCIB 11706 / TK 0415</strain>
    </source>
</reference>
<dbReference type="EMBL" id="CP002083">
    <property type="protein sequence ID" value="ADJ22904.1"/>
    <property type="molecule type" value="Genomic_DNA"/>
</dbReference>
<dbReference type="HOGENOM" id="CLU_745507_0_0_5"/>
<feature type="compositionally biased region" description="Basic and acidic residues" evidence="1">
    <location>
        <begin position="332"/>
        <end position="341"/>
    </location>
</feature>
<feature type="region of interest" description="Disordered" evidence="1">
    <location>
        <begin position="310"/>
        <end position="358"/>
    </location>
</feature>
<sequence>MQQFGGWLLLLSGVVALGGYLTLPPASDEVAAPAEVSHVSVVPYHARRPGEAVTRTFSPVSATYREAVLANGQPLPARQPQTATWAATVISEPSPSAVLRSAKPADARTRYELARDVQKALKRAGCYWGEINGLWNPSTKRAMSAFMDRANATLPIKSPDYILLSLVENRREISCASGCPTGQAMDHSGRCVPNAVMTQASKRSKRLETRYASETRAPADSGRIAATKAEQLPWLDRNGRSIVADTTARAAPPPGMMSVGGPSAGLQPAPALPLAQKVVIEHDDDRMVAETANGADPTANPDKLAALASDDATAPEYTPVAKPAKSRRARHTREWRDDRPRRSAYGGRSRRGDPRPGTIRYNVAQVLGGIY</sequence>
<gene>
    <name evidence="2" type="ordered locus">Hden_1090</name>
</gene>
<protein>
    <recommendedName>
        <fullName evidence="4">Peptidoglycan-binding domain 1 protein</fullName>
    </recommendedName>
</protein>
<keyword evidence="3" id="KW-1185">Reference proteome</keyword>
<evidence type="ECO:0000256" key="1">
    <source>
        <dbReference type="SAM" id="MobiDB-lite"/>
    </source>
</evidence>
<name>D8JVL5_HYPDA</name>
<proteinExistence type="predicted"/>
<evidence type="ECO:0000313" key="2">
    <source>
        <dbReference type="EMBL" id="ADJ22904.1"/>
    </source>
</evidence>
<accession>D8JVL5</accession>